<dbReference type="CDD" id="cd02966">
    <property type="entry name" value="TlpA_like_family"/>
    <property type="match status" value="1"/>
</dbReference>
<dbReference type="Gene3D" id="3.40.30.10">
    <property type="entry name" value="Glutaredoxin"/>
    <property type="match status" value="1"/>
</dbReference>
<dbReference type="InterPro" id="IPR050553">
    <property type="entry name" value="Thioredoxin_ResA/DsbE_sf"/>
</dbReference>
<keyword evidence="3" id="KW-0676">Redox-active center</keyword>
<dbReference type="GO" id="GO:0016491">
    <property type="term" value="F:oxidoreductase activity"/>
    <property type="evidence" value="ECO:0007669"/>
    <property type="project" value="InterPro"/>
</dbReference>
<gene>
    <name evidence="5" type="ORF">FW778_00685</name>
</gene>
<dbReference type="PANTHER" id="PTHR42852">
    <property type="entry name" value="THIOL:DISULFIDE INTERCHANGE PROTEIN DSBE"/>
    <property type="match status" value="1"/>
</dbReference>
<name>A0A5J5III1_9BACT</name>
<dbReference type="AlphaFoldDB" id="A0A5J5III1"/>
<comment type="subcellular location">
    <subcellularLocation>
        <location evidence="1">Cell envelope</location>
    </subcellularLocation>
</comment>
<dbReference type="Proteomes" id="UP000326903">
    <property type="component" value="Unassembled WGS sequence"/>
</dbReference>
<dbReference type="GO" id="GO:0017004">
    <property type="term" value="P:cytochrome complex assembly"/>
    <property type="evidence" value="ECO:0007669"/>
    <property type="project" value="UniProtKB-KW"/>
</dbReference>
<comment type="caution">
    <text evidence="5">The sequence shown here is derived from an EMBL/GenBank/DDBJ whole genome shotgun (WGS) entry which is preliminary data.</text>
</comment>
<dbReference type="PANTHER" id="PTHR42852:SF17">
    <property type="entry name" value="THIOREDOXIN-LIKE PROTEIN HI_1115"/>
    <property type="match status" value="1"/>
</dbReference>
<dbReference type="PROSITE" id="PS51352">
    <property type="entry name" value="THIOREDOXIN_2"/>
    <property type="match status" value="1"/>
</dbReference>
<accession>A0A5J5III1</accession>
<evidence type="ECO:0000259" key="4">
    <source>
        <dbReference type="PROSITE" id="PS51352"/>
    </source>
</evidence>
<sequence>MGFINSNKRLIKRVLNILLIAFFIFIIISPNGKAWLLQQFVAVGLFKPEIKKDTAQDLPVSASFAYTDSTRNVNNTANLKGKVVFINFWASWCPPCRAEMPSLHELYKKLQNDTNFIFLFINEDENKTKAIDYLEKNHFSFPVYYTSGDVPAEIFNGSLPTTIVINKKGNVVLNHKGIGGYDSDSFIRQLKEL</sequence>
<protein>
    <submittedName>
        <fullName evidence="5">TlpA family protein disulfide reductase</fullName>
    </submittedName>
</protein>
<feature type="domain" description="Thioredoxin" evidence="4">
    <location>
        <begin position="41"/>
        <end position="193"/>
    </location>
</feature>
<dbReference type="InterPro" id="IPR017937">
    <property type="entry name" value="Thioredoxin_CS"/>
</dbReference>
<organism evidence="5 6">
    <name type="scientific">Ginsengibacter hankyongi</name>
    <dbReference type="NCBI Taxonomy" id="2607284"/>
    <lineage>
        <taxon>Bacteria</taxon>
        <taxon>Pseudomonadati</taxon>
        <taxon>Bacteroidota</taxon>
        <taxon>Chitinophagia</taxon>
        <taxon>Chitinophagales</taxon>
        <taxon>Chitinophagaceae</taxon>
        <taxon>Ginsengibacter</taxon>
    </lineage>
</organism>
<dbReference type="InterPro" id="IPR013740">
    <property type="entry name" value="Redoxin"/>
</dbReference>
<evidence type="ECO:0000256" key="2">
    <source>
        <dbReference type="ARBA" id="ARBA00022748"/>
    </source>
</evidence>
<dbReference type="InterPro" id="IPR013766">
    <property type="entry name" value="Thioredoxin_domain"/>
</dbReference>
<proteinExistence type="predicted"/>
<dbReference type="PROSITE" id="PS00194">
    <property type="entry name" value="THIOREDOXIN_1"/>
    <property type="match status" value="1"/>
</dbReference>
<evidence type="ECO:0000256" key="1">
    <source>
        <dbReference type="ARBA" id="ARBA00004196"/>
    </source>
</evidence>
<keyword evidence="6" id="KW-1185">Reference proteome</keyword>
<dbReference type="RefSeq" id="WP_150412651.1">
    <property type="nucleotide sequence ID" value="NZ_VYQF01000001.1"/>
</dbReference>
<keyword evidence="2" id="KW-0201">Cytochrome c-type biogenesis</keyword>
<dbReference type="EMBL" id="VYQF01000001">
    <property type="protein sequence ID" value="KAA9040591.1"/>
    <property type="molecule type" value="Genomic_DNA"/>
</dbReference>
<evidence type="ECO:0000256" key="3">
    <source>
        <dbReference type="ARBA" id="ARBA00023284"/>
    </source>
</evidence>
<reference evidence="5 6" key="1">
    <citation type="submission" date="2019-09" db="EMBL/GenBank/DDBJ databases">
        <title>Draft genome sequence of Ginsengibacter sp. BR5-29.</title>
        <authorList>
            <person name="Im W.-T."/>
        </authorList>
    </citation>
    <scope>NUCLEOTIDE SEQUENCE [LARGE SCALE GENOMIC DNA]</scope>
    <source>
        <strain evidence="5 6">BR5-29</strain>
    </source>
</reference>
<evidence type="ECO:0000313" key="6">
    <source>
        <dbReference type="Proteomes" id="UP000326903"/>
    </source>
</evidence>
<evidence type="ECO:0000313" key="5">
    <source>
        <dbReference type="EMBL" id="KAA9040591.1"/>
    </source>
</evidence>
<dbReference type="GO" id="GO:0030313">
    <property type="term" value="C:cell envelope"/>
    <property type="evidence" value="ECO:0007669"/>
    <property type="project" value="UniProtKB-SubCell"/>
</dbReference>
<dbReference type="InterPro" id="IPR036249">
    <property type="entry name" value="Thioredoxin-like_sf"/>
</dbReference>
<dbReference type="Pfam" id="PF08534">
    <property type="entry name" value="Redoxin"/>
    <property type="match status" value="1"/>
</dbReference>
<dbReference type="SUPFAM" id="SSF52833">
    <property type="entry name" value="Thioredoxin-like"/>
    <property type="match status" value="1"/>
</dbReference>